<dbReference type="InterPro" id="IPR002831">
    <property type="entry name" value="Tscrpt_reg_TrmB_N"/>
</dbReference>
<comment type="caution">
    <text evidence="3">The sequence shown here is derived from an EMBL/GenBank/DDBJ whole genome shotgun (WGS) entry which is preliminary data.</text>
</comment>
<dbReference type="PANTHER" id="PTHR34293:SF1">
    <property type="entry name" value="HTH-TYPE TRANSCRIPTIONAL REGULATOR TRMBL2"/>
    <property type="match status" value="1"/>
</dbReference>
<organism evidence="3 4">
    <name type="scientific">Anaerosacchariphilus polymeriproducens</name>
    <dbReference type="NCBI Taxonomy" id="1812858"/>
    <lineage>
        <taxon>Bacteria</taxon>
        <taxon>Bacillati</taxon>
        <taxon>Bacillota</taxon>
        <taxon>Clostridia</taxon>
        <taxon>Lachnospirales</taxon>
        <taxon>Lachnospiraceae</taxon>
        <taxon>Anaerosacchariphilus</taxon>
    </lineage>
</organism>
<evidence type="ECO:0000259" key="1">
    <source>
        <dbReference type="Pfam" id="PF01978"/>
    </source>
</evidence>
<dbReference type="Pfam" id="PF11495">
    <property type="entry name" value="Regulator_TrmB"/>
    <property type="match status" value="1"/>
</dbReference>
<dbReference type="Proteomes" id="UP000255036">
    <property type="component" value="Unassembled WGS sequence"/>
</dbReference>
<evidence type="ECO:0000313" key="3">
    <source>
        <dbReference type="EMBL" id="RDU22885.1"/>
    </source>
</evidence>
<proteinExistence type="predicted"/>
<dbReference type="InterPro" id="IPR036388">
    <property type="entry name" value="WH-like_DNA-bd_sf"/>
</dbReference>
<dbReference type="AlphaFoldDB" id="A0A371ATH7"/>
<evidence type="ECO:0000259" key="2">
    <source>
        <dbReference type="Pfam" id="PF11495"/>
    </source>
</evidence>
<reference evidence="3 4" key="1">
    <citation type="submission" date="2018-07" db="EMBL/GenBank/DDBJ databases">
        <title>Anaerosacharophilus polymeroproducens gen. nov. sp. nov., an anaerobic bacterium isolated from salt field.</title>
        <authorList>
            <person name="Kim W."/>
            <person name="Yang S.-H."/>
            <person name="Oh J."/>
            <person name="Lee J.-H."/>
            <person name="Kwon K.K."/>
        </authorList>
    </citation>
    <scope>NUCLEOTIDE SEQUENCE [LARGE SCALE GENOMIC DNA]</scope>
    <source>
        <strain evidence="3 4">MCWD5</strain>
    </source>
</reference>
<dbReference type="RefSeq" id="WP_115482228.1">
    <property type="nucleotide sequence ID" value="NZ_QRCT01000034.1"/>
</dbReference>
<dbReference type="Pfam" id="PF01978">
    <property type="entry name" value="TrmB"/>
    <property type="match status" value="1"/>
</dbReference>
<dbReference type="SUPFAM" id="SSF46785">
    <property type="entry name" value="Winged helix' DNA-binding domain"/>
    <property type="match status" value="1"/>
</dbReference>
<gene>
    <name evidence="3" type="ORF">DWV06_10935</name>
</gene>
<accession>A0A371ATH7</accession>
<name>A0A371ATH7_9FIRM</name>
<dbReference type="InterPro" id="IPR051797">
    <property type="entry name" value="TrmB-like"/>
</dbReference>
<evidence type="ECO:0000313" key="4">
    <source>
        <dbReference type="Proteomes" id="UP000255036"/>
    </source>
</evidence>
<dbReference type="InterPro" id="IPR021586">
    <property type="entry name" value="Tscrpt_reg_TrmB_C"/>
</dbReference>
<dbReference type="Gene3D" id="3.30.870.10">
    <property type="entry name" value="Endonuclease Chain A"/>
    <property type="match status" value="1"/>
</dbReference>
<feature type="domain" description="Transcription regulator TrmB N-terminal" evidence="1">
    <location>
        <begin position="10"/>
        <end position="78"/>
    </location>
</feature>
<keyword evidence="4" id="KW-1185">Reference proteome</keyword>
<dbReference type="OrthoDB" id="1493540at2"/>
<dbReference type="CDD" id="cd09124">
    <property type="entry name" value="PLDc_like_TrmB_middle"/>
    <property type="match status" value="1"/>
</dbReference>
<feature type="domain" description="Transcription regulator TrmB C-terminal" evidence="2">
    <location>
        <begin position="111"/>
        <end position="217"/>
    </location>
</feature>
<dbReference type="Gene3D" id="1.10.10.10">
    <property type="entry name" value="Winged helix-like DNA-binding domain superfamily/Winged helix DNA-binding domain"/>
    <property type="match status" value="1"/>
</dbReference>
<dbReference type="EMBL" id="QRCT01000034">
    <property type="protein sequence ID" value="RDU22885.1"/>
    <property type="molecule type" value="Genomic_DNA"/>
</dbReference>
<dbReference type="SUPFAM" id="SSF56024">
    <property type="entry name" value="Phospholipase D/nuclease"/>
    <property type="match status" value="1"/>
</dbReference>
<sequence>MDYQILSDKLMNFGMTRQETTVYFCLLNNTQMTGYEVAKQTGISRSNAYNTLAGLVEKGAAYIIESNSTTKYIAVEIEEYCNNKIRSLNEMKQYLVKNIPRRKEENEGYITITGKQNIYDKIRNMLEGAKKRVYISMPGFQLDLFHEQLKSLIQTGIKVVVISEEKWDMQGAFIYLNENLDNQIRVITDSKYVLIGEVEDNDGTCLYSGQKNFVRVFKDYLRNEITLIQYKEENLRK</sequence>
<protein>
    <submittedName>
        <fullName evidence="3">TrmB family transcriptional regulator</fullName>
    </submittedName>
</protein>
<dbReference type="PANTHER" id="PTHR34293">
    <property type="entry name" value="HTH-TYPE TRANSCRIPTIONAL REGULATOR TRMBL2"/>
    <property type="match status" value="1"/>
</dbReference>
<dbReference type="InterPro" id="IPR036390">
    <property type="entry name" value="WH_DNA-bd_sf"/>
</dbReference>